<sequence length="157" mass="16621">MKSFFCCVIIALTEVAGEGINFAPPEAAFQSASNGVDTLEGQAGAYKNTSDYRNFSDRRRNSYDHKSSSEYDEMLPVDIEDDGAKSVQSFMDGDHYGNTAVTDTAVTDTAATDTGPEGTSSTENMVETIMVTTVITGITTIMATTKAGIATRVAMGA</sequence>
<accession>A0A023BBP6</accession>
<comment type="caution">
    <text evidence="2">The sequence shown here is derived from an EMBL/GenBank/DDBJ whole genome shotgun (WGS) entry which is preliminary data.</text>
</comment>
<organism evidence="2 3">
    <name type="scientific">Gregarina niphandrodes</name>
    <name type="common">Septate eugregarine</name>
    <dbReference type="NCBI Taxonomy" id="110365"/>
    <lineage>
        <taxon>Eukaryota</taxon>
        <taxon>Sar</taxon>
        <taxon>Alveolata</taxon>
        <taxon>Apicomplexa</taxon>
        <taxon>Conoidasida</taxon>
        <taxon>Gregarinasina</taxon>
        <taxon>Eugregarinorida</taxon>
        <taxon>Gregarinidae</taxon>
        <taxon>Gregarina</taxon>
    </lineage>
</organism>
<keyword evidence="3" id="KW-1185">Reference proteome</keyword>
<dbReference type="EMBL" id="AFNH02000163">
    <property type="protein sequence ID" value="EZG80243.1"/>
    <property type="molecule type" value="Genomic_DNA"/>
</dbReference>
<evidence type="ECO:0000256" key="1">
    <source>
        <dbReference type="SAM" id="SignalP"/>
    </source>
</evidence>
<protein>
    <recommendedName>
        <fullName evidence="4">Transmembrane protein</fullName>
    </recommendedName>
</protein>
<feature type="signal peptide" evidence="1">
    <location>
        <begin position="1"/>
        <end position="17"/>
    </location>
</feature>
<dbReference type="Proteomes" id="UP000019763">
    <property type="component" value="Unassembled WGS sequence"/>
</dbReference>
<reference evidence="2" key="1">
    <citation type="submission" date="2013-12" db="EMBL/GenBank/DDBJ databases">
        <authorList>
            <person name="Omoto C.K."/>
            <person name="Sibley D."/>
            <person name="Venepally P."/>
            <person name="Hadjithomas M."/>
            <person name="Karamycheva S."/>
            <person name="Brunk B."/>
            <person name="Roos D."/>
            <person name="Caler E."/>
            <person name="Lorenzi H."/>
        </authorList>
    </citation>
    <scope>NUCLEOTIDE SEQUENCE</scope>
</reference>
<dbReference type="GeneID" id="22911042"/>
<evidence type="ECO:0000313" key="2">
    <source>
        <dbReference type="EMBL" id="EZG80243.1"/>
    </source>
</evidence>
<evidence type="ECO:0000313" key="3">
    <source>
        <dbReference type="Proteomes" id="UP000019763"/>
    </source>
</evidence>
<dbReference type="RefSeq" id="XP_011134314.1">
    <property type="nucleotide sequence ID" value="XM_011136012.1"/>
</dbReference>
<evidence type="ECO:0008006" key="4">
    <source>
        <dbReference type="Google" id="ProtNLM"/>
    </source>
</evidence>
<feature type="chain" id="PRO_5001515319" description="Transmembrane protein" evidence="1">
    <location>
        <begin position="18"/>
        <end position="157"/>
    </location>
</feature>
<dbReference type="AlphaFoldDB" id="A0A023BBP6"/>
<dbReference type="VEuPathDB" id="CryptoDB:GNI_022120"/>
<name>A0A023BBP6_GRENI</name>
<keyword evidence="1" id="KW-0732">Signal</keyword>
<gene>
    <name evidence="2" type="ORF">GNI_022120</name>
</gene>
<proteinExistence type="predicted"/>